<keyword evidence="1" id="KW-0472">Membrane</keyword>
<keyword evidence="1" id="KW-1133">Transmembrane helix</keyword>
<gene>
    <name evidence="2" type="ORF">HNQ43_000981</name>
</gene>
<evidence type="ECO:0008006" key="4">
    <source>
        <dbReference type="Google" id="ProtNLM"/>
    </source>
</evidence>
<protein>
    <recommendedName>
        <fullName evidence="4">Spore coat protein CotH</fullName>
    </recommendedName>
</protein>
<evidence type="ECO:0000313" key="3">
    <source>
        <dbReference type="Proteomes" id="UP000521313"/>
    </source>
</evidence>
<evidence type="ECO:0000256" key="1">
    <source>
        <dbReference type="SAM" id="Phobius"/>
    </source>
</evidence>
<accession>A0A7W8D1B0</accession>
<organism evidence="2 3">
    <name type="scientific">Faecalicoccus acidiformans</name>
    <dbReference type="NCBI Taxonomy" id="915173"/>
    <lineage>
        <taxon>Bacteria</taxon>
        <taxon>Bacillati</taxon>
        <taxon>Bacillota</taxon>
        <taxon>Erysipelotrichia</taxon>
        <taxon>Erysipelotrichales</taxon>
        <taxon>Erysipelotrichaceae</taxon>
        <taxon>Faecalicoccus</taxon>
    </lineage>
</organism>
<evidence type="ECO:0000313" key="2">
    <source>
        <dbReference type="EMBL" id="MBB5184934.1"/>
    </source>
</evidence>
<dbReference type="RefSeq" id="WP_183375350.1">
    <property type="nucleotide sequence ID" value="NZ_JACHHD010000008.1"/>
</dbReference>
<dbReference type="AlphaFoldDB" id="A0A7W8D1B0"/>
<keyword evidence="1" id="KW-0812">Transmembrane</keyword>
<name>A0A7W8D1B0_9FIRM</name>
<comment type="caution">
    <text evidence="2">The sequence shown here is derived from an EMBL/GenBank/DDBJ whole genome shotgun (WGS) entry which is preliminary data.</text>
</comment>
<dbReference type="PANTHER" id="PTHR40050">
    <property type="entry name" value="INNER SPORE COAT PROTEIN H"/>
    <property type="match status" value="1"/>
</dbReference>
<dbReference type="Proteomes" id="UP000521313">
    <property type="component" value="Unassembled WGS sequence"/>
</dbReference>
<proteinExistence type="predicted"/>
<feature type="transmembrane region" description="Helical" evidence="1">
    <location>
        <begin position="6"/>
        <end position="25"/>
    </location>
</feature>
<dbReference type="Pfam" id="PF08757">
    <property type="entry name" value="CotH"/>
    <property type="match status" value="1"/>
</dbReference>
<dbReference type="EMBL" id="JACHHD010000008">
    <property type="protein sequence ID" value="MBB5184934.1"/>
    <property type="molecule type" value="Genomic_DNA"/>
</dbReference>
<sequence length="468" mass="54495">MYTKKYFDKIVLIVFAIGLVIALFWKTTPVMGYEKLLFDDSYVHQINLQVDDVAALWEKEEYVMADIKIDEETIAGVGLRIKGNNSLSLSKEYGLSRYSYKIEFDHYEDGVTYHGLDKLTLDASFQDNSYLKTKLAYDLYQRMGVLSPLCSFAWVTINQEPIGLYVVIEEIEDGFLKRQYGNSHGQLYKPDYKRLEYDNRDIGLCYLGEMSTSYPGIFDHAKTNADPEDKKNLIESIRQLNLNKDLEQYVDVDHTLRYFVVLVFIMNWDSYMGPTGHNYYLYEEQGKIQILPWDQNLGFGTYCFEMTDPIQDNTYLINFPILTPWYENVLENRPLFTNLVESYQDEYLDLFDTFLTQNIDSQWLKTWFLKESSMIAPYVKKDPSAYVSFEEHELAVSTLYQLCVDRSKSIRSQLEGSSAISLNDLEENPKQIETSVNIPDLGNLQDLENAYDKNQILKEKLLSTSPKD</sequence>
<dbReference type="InterPro" id="IPR014867">
    <property type="entry name" value="Spore_coat_CotH_CotH2/3/7"/>
</dbReference>
<dbReference type="PANTHER" id="PTHR40050:SF1">
    <property type="entry name" value="INNER SPORE COAT PROTEIN H"/>
    <property type="match status" value="1"/>
</dbReference>
<reference evidence="2 3" key="1">
    <citation type="submission" date="2020-08" db="EMBL/GenBank/DDBJ databases">
        <title>Genomic Encyclopedia of Type Strains, Phase IV (KMG-IV): sequencing the most valuable type-strain genomes for metagenomic binning, comparative biology and taxonomic classification.</title>
        <authorList>
            <person name="Goeker M."/>
        </authorList>
    </citation>
    <scope>NUCLEOTIDE SEQUENCE [LARGE SCALE GENOMIC DNA]</scope>
    <source>
        <strain evidence="2 3">DSM 26963</strain>
    </source>
</reference>